<gene>
    <name evidence="1" type="ORF">LKD81_13360</name>
</gene>
<evidence type="ECO:0008006" key="3">
    <source>
        <dbReference type="Google" id="ProtNLM"/>
    </source>
</evidence>
<evidence type="ECO:0000313" key="2">
    <source>
        <dbReference type="Proteomes" id="UP001198182"/>
    </source>
</evidence>
<keyword evidence="2" id="KW-1185">Reference proteome</keyword>
<protein>
    <recommendedName>
        <fullName evidence="3">Helix-turn-helix type 11 domain-containing protein</fullName>
    </recommendedName>
</protein>
<sequence>MIDKDILKHIPYGRKNAKSRFAIAAEIGITERAFRSAIERLNKSGEILVIADQKAGGYFIPKLPEDRAYKEAYLRQGWSRVKEESKKLRAMAPERYAKKSKEVPGQLTLDLEGGANG</sequence>
<accession>A0AAE3EC90</accession>
<reference evidence="1" key="1">
    <citation type="submission" date="2021-10" db="EMBL/GenBank/DDBJ databases">
        <title>Anaerobic single-cell dispensing facilitates the cultivation of human gut bacteria.</title>
        <authorList>
            <person name="Afrizal A."/>
        </authorList>
    </citation>
    <scope>NUCLEOTIDE SEQUENCE</scope>
    <source>
        <strain evidence="1">CLA-AA-H215</strain>
    </source>
</reference>
<proteinExistence type="predicted"/>
<dbReference type="RefSeq" id="WP_308454458.1">
    <property type="nucleotide sequence ID" value="NZ_JAJEQR010000045.1"/>
</dbReference>
<comment type="caution">
    <text evidence="1">The sequence shown here is derived from an EMBL/GenBank/DDBJ whole genome shotgun (WGS) entry which is preliminary data.</text>
</comment>
<name>A0AAE3EC90_9FIRM</name>
<organism evidence="1 2">
    <name type="scientific">Hominifimenecus microfluidus</name>
    <dbReference type="NCBI Taxonomy" id="2885348"/>
    <lineage>
        <taxon>Bacteria</taxon>
        <taxon>Bacillati</taxon>
        <taxon>Bacillota</taxon>
        <taxon>Clostridia</taxon>
        <taxon>Lachnospirales</taxon>
        <taxon>Lachnospiraceae</taxon>
        <taxon>Hominifimenecus</taxon>
    </lineage>
</organism>
<dbReference type="AlphaFoldDB" id="A0AAE3EC90"/>
<evidence type="ECO:0000313" key="1">
    <source>
        <dbReference type="EMBL" id="MCC2231972.1"/>
    </source>
</evidence>
<dbReference type="EMBL" id="JAJEQR010000045">
    <property type="protein sequence ID" value="MCC2231972.1"/>
    <property type="molecule type" value="Genomic_DNA"/>
</dbReference>
<dbReference type="Proteomes" id="UP001198182">
    <property type="component" value="Unassembled WGS sequence"/>
</dbReference>